<proteinExistence type="predicted"/>
<keyword evidence="8 11" id="KW-1133">Transmembrane helix</keyword>
<dbReference type="RefSeq" id="WP_184938010.1">
    <property type="nucleotide sequence ID" value="NZ_BAAAWZ010000001.1"/>
</dbReference>
<dbReference type="PROSITE" id="PS50109">
    <property type="entry name" value="HIS_KIN"/>
    <property type="match status" value="1"/>
</dbReference>
<dbReference type="PANTHER" id="PTHR45436:SF5">
    <property type="entry name" value="SENSOR HISTIDINE KINASE TRCS"/>
    <property type="match status" value="1"/>
</dbReference>
<evidence type="ECO:0000313" key="15">
    <source>
        <dbReference type="Proteomes" id="UP000562352"/>
    </source>
</evidence>
<evidence type="ECO:0000256" key="3">
    <source>
        <dbReference type="ARBA" id="ARBA00012438"/>
    </source>
</evidence>
<dbReference type="GO" id="GO:0005886">
    <property type="term" value="C:plasma membrane"/>
    <property type="evidence" value="ECO:0007669"/>
    <property type="project" value="UniProtKB-SubCell"/>
</dbReference>
<sequence length="504" mass="52967">MHRRLLVVLVPLAVLLVSALGVPLGVTVAEREMQETYVDRLNDVGRFASLAETALSTGRTEALQQELTRYHELYGIPVAVIDTSGAVLLGPARAYRETARAERALPRIVTAALAGARPEPSGEWAPWDDSPLVVAEPVGRDSEVVGAVVTVSDLSKTRRRILVRWARLAGLGLLPLVALVAVAWPVSAWVLRPVRELDAASSRISQGDLTIRADAEAGPVELRRLAESFNTMMDAVENAVQRQRAFVSDASHQLRNPLTSLRLAVESLQPHLRADGNGRQAYDVAVEELKAMQRTLNSLQASARMESIRTASPVDLDAVLATRVDRWRALTATVGQTLAVDVPPGLRLLEPSGGLGSILDELISNALRLSDARVVEVAAGVVPSGPGAGAVPGGPGAGHDHASAAGGVVTITVRDDGQGIDASERAQALRRFWRSPRHQNVPGTGLGLAICADLVGAAGGELRLEEGLPRPDGSGHGFAAVVALPVVPREPSSSGAPAPAPSPG</sequence>
<dbReference type="GO" id="GO:0000155">
    <property type="term" value="F:phosphorelay sensor kinase activity"/>
    <property type="evidence" value="ECO:0007669"/>
    <property type="project" value="InterPro"/>
</dbReference>
<keyword evidence="7 14" id="KW-0418">Kinase</keyword>
<reference evidence="14 15" key="1">
    <citation type="submission" date="2020-08" db="EMBL/GenBank/DDBJ databases">
        <title>Genomic Encyclopedia of Type Strains, Phase III (KMG-III): the genomes of soil and plant-associated and newly described type strains.</title>
        <authorList>
            <person name="Whitman W."/>
        </authorList>
    </citation>
    <scope>NUCLEOTIDE SEQUENCE [LARGE SCALE GENOMIC DNA]</scope>
    <source>
        <strain evidence="14 15">CECT 3303</strain>
    </source>
</reference>
<dbReference type="SMART" id="SM00388">
    <property type="entry name" value="HisKA"/>
    <property type="match status" value="1"/>
</dbReference>
<accession>A0A841CVF9</accession>
<dbReference type="InterPro" id="IPR036890">
    <property type="entry name" value="HATPase_C_sf"/>
</dbReference>
<dbReference type="Gene3D" id="1.10.287.130">
    <property type="match status" value="1"/>
</dbReference>
<evidence type="ECO:0000256" key="2">
    <source>
        <dbReference type="ARBA" id="ARBA00004236"/>
    </source>
</evidence>
<dbReference type="PRINTS" id="PR00344">
    <property type="entry name" value="BCTRLSENSOR"/>
</dbReference>
<dbReference type="InterPro" id="IPR003594">
    <property type="entry name" value="HATPase_dom"/>
</dbReference>
<dbReference type="InterPro" id="IPR003660">
    <property type="entry name" value="HAMP_dom"/>
</dbReference>
<dbReference type="CDD" id="cd00075">
    <property type="entry name" value="HATPase"/>
    <property type="match status" value="1"/>
</dbReference>
<dbReference type="PROSITE" id="PS50885">
    <property type="entry name" value="HAMP"/>
    <property type="match status" value="1"/>
</dbReference>
<dbReference type="Pfam" id="PF02518">
    <property type="entry name" value="HATPase_c"/>
    <property type="match status" value="1"/>
</dbReference>
<feature type="domain" description="HAMP" evidence="13">
    <location>
        <begin position="188"/>
        <end position="241"/>
    </location>
</feature>
<dbReference type="SUPFAM" id="SSF158472">
    <property type="entry name" value="HAMP domain-like"/>
    <property type="match status" value="1"/>
</dbReference>
<keyword evidence="15" id="KW-1185">Reference proteome</keyword>
<evidence type="ECO:0000256" key="7">
    <source>
        <dbReference type="ARBA" id="ARBA00022777"/>
    </source>
</evidence>
<dbReference type="EC" id="2.7.13.3" evidence="3"/>
<dbReference type="SUPFAM" id="SSF55874">
    <property type="entry name" value="ATPase domain of HSP90 chaperone/DNA topoisomerase II/histidine kinase"/>
    <property type="match status" value="1"/>
</dbReference>
<protein>
    <recommendedName>
        <fullName evidence="3">histidine kinase</fullName>
        <ecNumber evidence="3">2.7.13.3</ecNumber>
    </recommendedName>
</protein>
<feature type="transmembrane region" description="Helical" evidence="11">
    <location>
        <begin position="168"/>
        <end position="191"/>
    </location>
</feature>
<dbReference type="InterPro" id="IPR003661">
    <property type="entry name" value="HisK_dim/P_dom"/>
</dbReference>
<dbReference type="Pfam" id="PF00672">
    <property type="entry name" value="HAMP"/>
    <property type="match status" value="1"/>
</dbReference>
<evidence type="ECO:0000259" key="13">
    <source>
        <dbReference type="PROSITE" id="PS50885"/>
    </source>
</evidence>
<dbReference type="Proteomes" id="UP000562352">
    <property type="component" value="Unassembled WGS sequence"/>
</dbReference>
<dbReference type="Gene3D" id="6.10.340.10">
    <property type="match status" value="1"/>
</dbReference>
<gene>
    <name evidence="14" type="ORF">FHS22_000537</name>
</gene>
<dbReference type="SMART" id="SM00387">
    <property type="entry name" value="HATPase_c"/>
    <property type="match status" value="1"/>
</dbReference>
<dbReference type="SUPFAM" id="SSF47384">
    <property type="entry name" value="Homodimeric domain of signal transducing histidine kinase"/>
    <property type="match status" value="1"/>
</dbReference>
<evidence type="ECO:0000259" key="12">
    <source>
        <dbReference type="PROSITE" id="PS50109"/>
    </source>
</evidence>
<organism evidence="14 15">
    <name type="scientific">Planomonospora venezuelensis</name>
    <dbReference type="NCBI Taxonomy" id="1999"/>
    <lineage>
        <taxon>Bacteria</taxon>
        <taxon>Bacillati</taxon>
        <taxon>Actinomycetota</taxon>
        <taxon>Actinomycetes</taxon>
        <taxon>Streptosporangiales</taxon>
        <taxon>Streptosporangiaceae</taxon>
        <taxon>Planomonospora</taxon>
    </lineage>
</organism>
<evidence type="ECO:0000313" key="14">
    <source>
        <dbReference type="EMBL" id="MBB5961299.1"/>
    </source>
</evidence>
<dbReference type="EMBL" id="JACHJJ010000001">
    <property type="protein sequence ID" value="MBB5961299.1"/>
    <property type="molecule type" value="Genomic_DNA"/>
</dbReference>
<keyword evidence="9" id="KW-0902">Two-component regulatory system</keyword>
<dbReference type="SMART" id="SM00304">
    <property type="entry name" value="HAMP"/>
    <property type="match status" value="1"/>
</dbReference>
<dbReference type="InterPro" id="IPR050428">
    <property type="entry name" value="TCS_sensor_his_kinase"/>
</dbReference>
<keyword evidence="10 11" id="KW-0472">Membrane</keyword>
<keyword evidence="6 11" id="KW-0812">Transmembrane</keyword>
<name>A0A841CVF9_PLAVE</name>
<comment type="subcellular location">
    <subcellularLocation>
        <location evidence="2">Cell membrane</location>
    </subcellularLocation>
</comment>
<evidence type="ECO:0000256" key="10">
    <source>
        <dbReference type="ARBA" id="ARBA00023136"/>
    </source>
</evidence>
<dbReference type="Pfam" id="PF00512">
    <property type="entry name" value="HisKA"/>
    <property type="match status" value="1"/>
</dbReference>
<evidence type="ECO:0000256" key="6">
    <source>
        <dbReference type="ARBA" id="ARBA00022692"/>
    </source>
</evidence>
<evidence type="ECO:0000256" key="8">
    <source>
        <dbReference type="ARBA" id="ARBA00022989"/>
    </source>
</evidence>
<evidence type="ECO:0000256" key="1">
    <source>
        <dbReference type="ARBA" id="ARBA00000085"/>
    </source>
</evidence>
<dbReference type="PANTHER" id="PTHR45436">
    <property type="entry name" value="SENSOR HISTIDINE KINASE YKOH"/>
    <property type="match status" value="1"/>
</dbReference>
<feature type="transmembrane region" description="Helical" evidence="11">
    <location>
        <begin position="73"/>
        <end position="95"/>
    </location>
</feature>
<evidence type="ECO:0000256" key="4">
    <source>
        <dbReference type="ARBA" id="ARBA00022553"/>
    </source>
</evidence>
<dbReference type="InterPro" id="IPR004358">
    <property type="entry name" value="Sig_transdc_His_kin-like_C"/>
</dbReference>
<dbReference type="Gene3D" id="3.30.565.10">
    <property type="entry name" value="Histidine kinase-like ATPase, C-terminal domain"/>
    <property type="match status" value="1"/>
</dbReference>
<dbReference type="CDD" id="cd00082">
    <property type="entry name" value="HisKA"/>
    <property type="match status" value="1"/>
</dbReference>
<comment type="caution">
    <text evidence="14">The sequence shown here is derived from an EMBL/GenBank/DDBJ whole genome shotgun (WGS) entry which is preliminary data.</text>
</comment>
<keyword evidence="4" id="KW-0597">Phosphoprotein</keyword>
<keyword evidence="5" id="KW-0808">Transferase</keyword>
<dbReference type="AlphaFoldDB" id="A0A841CVF9"/>
<evidence type="ECO:0000256" key="11">
    <source>
        <dbReference type="SAM" id="Phobius"/>
    </source>
</evidence>
<dbReference type="CDD" id="cd06225">
    <property type="entry name" value="HAMP"/>
    <property type="match status" value="1"/>
</dbReference>
<evidence type="ECO:0000256" key="5">
    <source>
        <dbReference type="ARBA" id="ARBA00022679"/>
    </source>
</evidence>
<dbReference type="InterPro" id="IPR036097">
    <property type="entry name" value="HisK_dim/P_sf"/>
</dbReference>
<evidence type="ECO:0000256" key="9">
    <source>
        <dbReference type="ARBA" id="ARBA00023012"/>
    </source>
</evidence>
<dbReference type="InterPro" id="IPR005467">
    <property type="entry name" value="His_kinase_dom"/>
</dbReference>
<feature type="domain" description="Histidine kinase" evidence="12">
    <location>
        <begin position="249"/>
        <end position="488"/>
    </location>
</feature>
<comment type="catalytic activity">
    <reaction evidence="1">
        <text>ATP + protein L-histidine = ADP + protein N-phospho-L-histidine.</text>
        <dbReference type="EC" id="2.7.13.3"/>
    </reaction>
</comment>